<evidence type="ECO:0000259" key="2">
    <source>
        <dbReference type="Pfam" id="PF07331"/>
    </source>
</evidence>
<protein>
    <submittedName>
        <fullName evidence="3">Tripartite tricarboxylate transporter TctB family protein</fullName>
    </submittedName>
</protein>
<evidence type="ECO:0000256" key="1">
    <source>
        <dbReference type="SAM" id="Phobius"/>
    </source>
</evidence>
<sequence length="150" mass="17186">MKLKISWDTRIGLGIIILGIFILINSFSLPKSPLGLGAGDFPMIISYGLIICGLLLVYQGIKKTEETVKLYSFKDLKKIFLLTLLCFLYVYLVSYIGFLYLTPFLMMATLYLFGYKKWIFGVIISIVFTILVYYVFFSIFKVPLPLPSLF</sequence>
<accession>A0A7C3RUC6</accession>
<feature type="domain" description="DUF1468" evidence="2">
    <location>
        <begin position="11"/>
        <end position="145"/>
    </location>
</feature>
<dbReference type="Pfam" id="PF07331">
    <property type="entry name" value="TctB"/>
    <property type="match status" value="1"/>
</dbReference>
<keyword evidence="1" id="KW-0812">Transmembrane</keyword>
<evidence type="ECO:0000313" key="3">
    <source>
        <dbReference type="EMBL" id="HFX12701.1"/>
    </source>
</evidence>
<gene>
    <name evidence="3" type="ORF">ENW00_00840</name>
</gene>
<feature type="transmembrane region" description="Helical" evidence="1">
    <location>
        <begin position="79"/>
        <end position="98"/>
    </location>
</feature>
<comment type="caution">
    <text evidence="3">The sequence shown here is derived from an EMBL/GenBank/DDBJ whole genome shotgun (WGS) entry which is preliminary data.</text>
</comment>
<feature type="transmembrane region" description="Helical" evidence="1">
    <location>
        <begin position="41"/>
        <end position="58"/>
    </location>
</feature>
<organism evidence="3">
    <name type="scientific">Dictyoglomus thermophilum</name>
    <dbReference type="NCBI Taxonomy" id="14"/>
    <lineage>
        <taxon>Bacteria</taxon>
        <taxon>Pseudomonadati</taxon>
        <taxon>Dictyoglomota</taxon>
        <taxon>Dictyoglomia</taxon>
        <taxon>Dictyoglomales</taxon>
        <taxon>Dictyoglomaceae</taxon>
        <taxon>Dictyoglomus</taxon>
    </lineage>
</organism>
<proteinExistence type="predicted"/>
<keyword evidence="1" id="KW-0472">Membrane</keyword>
<name>A0A7C3RUC6_DICTH</name>
<dbReference type="EMBL" id="DTIN01000008">
    <property type="protein sequence ID" value="HFX12701.1"/>
    <property type="molecule type" value="Genomic_DNA"/>
</dbReference>
<dbReference type="InterPro" id="IPR009936">
    <property type="entry name" value="DUF1468"/>
</dbReference>
<reference evidence="3" key="1">
    <citation type="journal article" date="2020" name="mSystems">
        <title>Genome- and Community-Level Interaction Insights into Carbon Utilization and Element Cycling Functions of Hydrothermarchaeota in Hydrothermal Sediment.</title>
        <authorList>
            <person name="Zhou Z."/>
            <person name="Liu Y."/>
            <person name="Xu W."/>
            <person name="Pan J."/>
            <person name="Luo Z.H."/>
            <person name="Li M."/>
        </authorList>
    </citation>
    <scope>NUCLEOTIDE SEQUENCE [LARGE SCALE GENOMIC DNA]</scope>
    <source>
        <strain evidence="3">SpSt-81</strain>
    </source>
</reference>
<dbReference type="AlphaFoldDB" id="A0A7C3RUC6"/>
<feature type="transmembrane region" description="Helical" evidence="1">
    <location>
        <begin position="12"/>
        <end position="29"/>
    </location>
</feature>
<feature type="transmembrane region" description="Helical" evidence="1">
    <location>
        <begin position="118"/>
        <end position="140"/>
    </location>
</feature>
<keyword evidence="1" id="KW-1133">Transmembrane helix</keyword>